<dbReference type="EMBL" id="BMHI01000001">
    <property type="protein sequence ID" value="GGB21432.1"/>
    <property type="molecule type" value="Genomic_DNA"/>
</dbReference>
<proteinExistence type="predicted"/>
<name>A0A916SZF8_9MICO</name>
<gene>
    <name evidence="2" type="ORF">GCM10011492_09200</name>
</gene>
<dbReference type="InterPro" id="IPR006076">
    <property type="entry name" value="FAD-dep_OxRdtase"/>
</dbReference>
<feature type="domain" description="FAD dependent oxidoreductase" evidence="1">
    <location>
        <begin position="52"/>
        <end position="409"/>
    </location>
</feature>
<dbReference type="GO" id="GO:0005737">
    <property type="term" value="C:cytoplasm"/>
    <property type="evidence" value="ECO:0007669"/>
    <property type="project" value="TreeGrafter"/>
</dbReference>
<reference evidence="2" key="2">
    <citation type="submission" date="2020-09" db="EMBL/GenBank/DDBJ databases">
        <authorList>
            <person name="Sun Q."/>
            <person name="Zhou Y."/>
        </authorList>
    </citation>
    <scope>NUCLEOTIDE SEQUENCE</scope>
    <source>
        <strain evidence="2">CGMCC 1.15085</strain>
    </source>
</reference>
<dbReference type="Gene3D" id="3.30.9.10">
    <property type="entry name" value="D-Amino Acid Oxidase, subunit A, domain 2"/>
    <property type="match status" value="1"/>
</dbReference>
<organism evidence="2 3">
    <name type="scientific">Flexivirga endophytica</name>
    <dbReference type="NCBI Taxonomy" id="1849103"/>
    <lineage>
        <taxon>Bacteria</taxon>
        <taxon>Bacillati</taxon>
        <taxon>Actinomycetota</taxon>
        <taxon>Actinomycetes</taxon>
        <taxon>Micrococcales</taxon>
        <taxon>Dermacoccaceae</taxon>
        <taxon>Flexivirga</taxon>
    </lineage>
</organism>
<sequence length="478" mass="50907">MTRPTTVGFSRTQVRQLTATPAACRSYWLQDALRTEPQLLARPTLRGDVRADVCIVGGGYTGLWTALELLRRDPSMSVVLLEASVCGAGASGTNAGFAMNLWPKLPALIAHGGTDEGPTVARASKEAVDYLVSFCADHDIDAQSRQTGWLWASTNSSQDASWDESVEAATKFDGSPFTVVGAQDATTKAGSPLRGGVLDDTCYQVHPGRLVRGLARVAQELGVVIHEQSPMVELERRPGGTRVRTASGSVDAETVVLAVNAWAARMPQYRPHLLMTASDNVVVRPRAPWPTTTMVSDSGRLLNYWRTMHDGNVLFGKGGTGLGYGVRSASTLFGPVPQLSRLRSQLAAAVPALADAEILSNWRAPVEYSLSSLPFFTQVDDHPGVYCGTGYSGDGVGPSVLGGRILASLATGTTDELSTSFLTRPPAGRGLPPEPARFLGGQLVKTAYLRRDRLEAADRACDPLTGLLTRVDPTSFVG</sequence>
<reference evidence="2" key="1">
    <citation type="journal article" date="2014" name="Int. J. Syst. Evol. Microbiol.">
        <title>Complete genome sequence of Corynebacterium casei LMG S-19264T (=DSM 44701T), isolated from a smear-ripened cheese.</title>
        <authorList>
            <consortium name="US DOE Joint Genome Institute (JGI-PGF)"/>
            <person name="Walter F."/>
            <person name="Albersmeier A."/>
            <person name="Kalinowski J."/>
            <person name="Ruckert C."/>
        </authorList>
    </citation>
    <scope>NUCLEOTIDE SEQUENCE</scope>
    <source>
        <strain evidence="2">CGMCC 1.15085</strain>
    </source>
</reference>
<protein>
    <recommendedName>
        <fullName evidence="1">FAD dependent oxidoreductase domain-containing protein</fullName>
    </recommendedName>
</protein>
<dbReference type="Proteomes" id="UP000636793">
    <property type="component" value="Unassembled WGS sequence"/>
</dbReference>
<evidence type="ECO:0000259" key="1">
    <source>
        <dbReference type="Pfam" id="PF01266"/>
    </source>
</evidence>
<comment type="caution">
    <text evidence="2">The sequence shown here is derived from an EMBL/GenBank/DDBJ whole genome shotgun (WGS) entry which is preliminary data.</text>
</comment>
<dbReference type="PANTHER" id="PTHR13847">
    <property type="entry name" value="SARCOSINE DEHYDROGENASE-RELATED"/>
    <property type="match status" value="1"/>
</dbReference>
<dbReference type="PANTHER" id="PTHR13847:SF285">
    <property type="entry name" value="FAD DEPENDENT OXIDOREDUCTASE DOMAIN-CONTAINING PROTEIN"/>
    <property type="match status" value="1"/>
</dbReference>
<keyword evidence="3" id="KW-1185">Reference proteome</keyword>
<dbReference type="Pfam" id="PF01266">
    <property type="entry name" value="DAO"/>
    <property type="match status" value="1"/>
</dbReference>
<dbReference type="RefSeq" id="WP_188835722.1">
    <property type="nucleotide sequence ID" value="NZ_BMHI01000001.1"/>
</dbReference>
<dbReference type="AlphaFoldDB" id="A0A916SZF8"/>
<accession>A0A916SZF8</accession>
<dbReference type="Gene3D" id="3.50.50.60">
    <property type="entry name" value="FAD/NAD(P)-binding domain"/>
    <property type="match status" value="1"/>
</dbReference>
<evidence type="ECO:0000313" key="2">
    <source>
        <dbReference type="EMBL" id="GGB21432.1"/>
    </source>
</evidence>
<dbReference type="InterPro" id="IPR036188">
    <property type="entry name" value="FAD/NAD-bd_sf"/>
</dbReference>
<dbReference type="SUPFAM" id="SSF51905">
    <property type="entry name" value="FAD/NAD(P)-binding domain"/>
    <property type="match status" value="1"/>
</dbReference>
<evidence type="ECO:0000313" key="3">
    <source>
        <dbReference type="Proteomes" id="UP000636793"/>
    </source>
</evidence>